<dbReference type="AlphaFoldDB" id="B8ENT8"/>
<evidence type="ECO:0000256" key="1">
    <source>
        <dbReference type="SAM" id="Phobius"/>
    </source>
</evidence>
<dbReference type="EMBL" id="CP001280">
    <property type="protein sequence ID" value="ACK50874.1"/>
    <property type="molecule type" value="Genomic_DNA"/>
</dbReference>
<dbReference type="Proteomes" id="UP000002257">
    <property type="component" value="Chromosome"/>
</dbReference>
<dbReference type="KEGG" id="msl:Msil_1929"/>
<feature type="transmembrane region" description="Helical" evidence="1">
    <location>
        <begin position="40"/>
        <end position="61"/>
    </location>
</feature>
<sequence>MRAGSILVGQSCSPRSPYVEIGGTRRSGLGRLQQAHMALAMHHVVMTLVMIIVVAIMHIAVSHHFMMMPMVHPFMHLSLFSTG</sequence>
<proteinExistence type="predicted"/>
<evidence type="ECO:0000313" key="2">
    <source>
        <dbReference type="EMBL" id="ACK50874.1"/>
    </source>
</evidence>
<keyword evidence="1" id="KW-1133">Transmembrane helix</keyword>
<keyword evidence="3" id="KW-1185">Reference proteome</keyword>
<gene>
    <name evidence="2" type="ordered locus">Msil_1929</name>
</gene>
<organism evidence="2 3">
    <name type="scientific">Methylocella silvestris (strain DSM 15510 / CIP 108128 / LMG 27833 / NCIMB 13906 / BL2)</name>
    <dbReference type="NCBI Taxonomy" id="395965"/>
    <lineage>
        <taxon>Bacteria</taxon>
        <taxon>Pseudomonadati</taxon>
        <taxon>Pseudomonadota</taxon>
        <taxon>Alphaproteobacteria</taxon>
        <taxon>Hyphomicrobiales</taxon>
        <taxon>Beijerinckiaceae</taxon>
        <taxon>Methylocella</taxon>
    </lineage>
</organism>
<keyword evidence="1" id="KW-0812">Transmembrane</keyword>
<keyword evidence="1" id="KW-0472">Membrane</keyword>
<protein>
    <submittedName>
        <fullName evidence="2">Uncharacterized protein</fullName>
    </submittedName>
</protein>
<evidence type="ECO:0000313" key="3">
    <source>
        <dbReference type="Proteomes" id="UP000002257"/>
    </source>
</evidence>
<dbReference type="HOGENOM" id="CLU_2538743_0_0_5"/>
<accession>B8ENT8</accession>
<name>B8ENT8_METSB</name>
<reference evidence="2 3" key="1">
    <citation type="journal article" date="2010" name="J. Bacteriol.">
        <title>Complete genome sequence of the aerobic facultative methanotroph Methylocella silvestris BL2.</title>
        <authorList>
            <person name="Chen Y."/>
            <person name="Crombie A."/>
            <person name="Rahman M.T."/>
            <person name="Dedysh S.N."/>
            <person name="Liesack W."/>
            <person name="Stott M.B."/>
            <person name="Alam M."/>
            <person name="Theisen A.R."/>
            <person name="Murrell J.C."/>
            <person name="Dunfield P.F."/>
        </authorList>
    </citation>
    <scope>NUCLEOTIDE SEQUENCE [LARGE SCALE GENOMIC DNA]</scope>
    <source>
        <strain evidence="3">DSM 15510 / CIP 108128 / LMG 27833 / NCIMB 13906 / BL2</strain>
    </source>
</reference>